<feature type="compositionally biased region" description="Basic and acidic residues" evidence="1">
    <location>
        <begin position="43"/>
        <end position="59"/>
    </location>
</feature>
<proteinExistence type="predicted"/>
<feature type="compositionally biased region" description="Acidic residues" evidence="1">
    <location>
        <begin position="103"/>
        <end position="118"/>
    </location>
</feature>
<reference evidence="2" key="1">
    <citation type="journal article" date="2020" name="G3 (Bethesda)">
        <title>High-Quality Assemblies for Three Invasive Social Wasps from the &lt;i&gt;Vespula&lt;/i&gt; Genus.</title>
        <authorList>
            <person name="Harrop T.W.R."/>
            <person name="Guhlin J."/>
            <person name="McLaughlin G.M."/>
            <person name="Permina E."/>
            <person name="Stockwell P."/>
            <person name="Gilligan J."/>
            <person name="Le Lec M.F."/>
            <person name="Gruber M.A.M."/>
            <person name="Quinn O."/>
            <person name="Lovegrove M."/>
            <person name="Duncan E.J."/>
            <person name="Remnant E.J."/>
            <person name="Van Eeckhoven J."/>
            <person name="Graham B."/>
            <person name="Knapp R.A."/>
            <person name="Langford K.W."/>
            <person name="Kronenberg Z."/>
            <person name="Press M.O."/>
            <person name="Eacker S.M."/>
            <person name="Wilson-Rankin E.E."/>
            <person name="Purcell J."/>
            <person name="Lester P.J."/>
            <person name="Dearden P.K."/>
        </authorList>
    </citation>
    <scope>NUCLEOTIDE SEQUENCE</scope>
    <source>
        <strain evidence="2">Linc-1</strain>
    </source>
</reference>
<name>A0A834J6B4_VESGE</name>
<feature type="region of interest" description="Disordered" evidence="1">
    <location>
        <begin position="39"/>
        <end position="132"/>
    </location>
</feature>
<dbReference type="EMBL" id="JACSDZ010000020">
    <property type="protein sequence ID" value="KAF7382388.1"/>
    <property type="molecule type" value="Genomic_DNA"/>
</dbReference>
<protein>
    <submittedName>
        <fullName evidence="2">Uncharacterized protein</fullName>
    </submittedName>
</protein>
<dbReference type="Proteomes" id="UP000617340">
    <property type="component" value="Unassembled WGS sequence"/>
</dbReference>
<evidence type="ECO:0000313" key="2">
    <source>
        <dbReference type="EMBL" id="KAF7382388.1"/>
    </source>
</evidence>
<comment type="caution">
    <text evidence="2">The sequence shown here is derived from an EMBL/GenBank/DDBJ whole genome shotgun (WGS) entry which is preliminary data.</text>
</comment>
<accession>A0A834J6B4</accession>
<evidence type="ECO:0000256" key="1">
    <source>
        <dbReference type="SAM" id="MobiDB-lite"/>
    </source>
</evidence>
<organism evidence="2 3">
    <name type="scientific">Vespula germanica</name>
    <name type="common">German yellow jacket</name>
    <name type="synonym">Paravespula germanica</name>
    <dbReference type="NCBI Taxonomy" id="30212"/>
    <lineage>
        <taxon>Eukaryota</taxon>
        <taxon>Metazoa</taxon>
        <taxon>Ecdysozoa</taxon>
        <taxon>Arthropoda</taxon>
        <taxon>Hexapoda</taxon>
        <taxon>Insecta</taxon>
        <taxon>Pterygota</taxon>
        <taxon>Neoptera</taxon>
        <taxon>Endopterygota</taxon>
        <taxon>Hymenoptera</taxon>
        <taxon>Apocrita</taxon>
        <taxon>Aculeata</taxon>
        <taxon>Vespoidea</taxon>
        <taxon>Vespidae</taxon>
        <taxon>Vespinae</taxon>
        <taxon>Vespula</taxon>
    </lineage>
</organism>
<gene>
    <name evidence="2" type="ORF">HZH68_015307</name>
</gene>
<keyword evidence="3" id="KW-1185">Reference proteome</keyword>
<evidence type="ECO:0000313" key="3">
    <source>
        <dbReference type="Proteomes" id="UP000617340"/>
    </source>
</evidence>
<dbReference type="AlphaFoldDB" id="A0A834J6B4"/>
<sequence>MRTKMFLYIIPNPLDLCMNIYINDIIVMRVDISSRKLTQHSPFKRERPSVFENVSHTERSASTSPSSPLRKEEIDEEEEEEKRKRKQKKYGRGFGNKKKEPTRDDDDDDDDDYDDEDDEKKKRRTSRNNVSARVLVLRSAWLTLPAV</sequence>